<proteinExistence type="predicted"/>
<dbReference type="EMBL" id="CP000697">
    <property type="protein sequence ID" value="ABQ30500.1"/>
    <property type="molecule type" value="Genomic_DNA"/>
</dbReference>
<dbReference type="AlphaFoldDB" id="A5FY18"/>
<name>A5FY18_ACICJ</name>
<accession>A5FY18</accession>
<organism evidence="1 2">
    <name type="scientific">Acidiphilium cryptum (strain JF-5)</name>
    <dbReference type="NCBI Taxonomy" id="349163"/>
    <lineage>
        <taxon>Bacteria</taxon>
        <taxon>Pseudomonadati</taxon>
        <taxon>Pseudomonadota</taxon>
        <taxon>Alphaproteobacteria</taxon>
        <taxon>Acetobacterales</taxon>
        <taxon>Acidocellaceae</taxon>
        <taxon>Acidiphilium</taxon>
    </lineage>
</organism>
<protein>
    <submittedName>
        <fullName evidence="1">Uncharacterized protein</fullName>
    </submittedName>
</protein>
<keyword evidence="2" id="KW-1185">Reference proteome</keyword>
<dbReference type="STRING" id="349163.Acry_1289"/>
<dbReference type="KEGG" id="acr:Acry_1289"/>
<evidence type="ECO:0000313" key="1">
    <source>
        <dbReference type="EMBL" id="ABQ30500.1"/>
    </source>
</evidence>
<reference evidence="1 2" key="1">
    <citation type="submission" date="2007-05" db="EMBL/GenBank/DDBJ databases">
        <title>Complete sequence of chromosome of Acidiphilium cryptum JF-5.</title>
        <authorList>
            <consortium name="US DOE Joint Genome Institute"/>
            <person name="Copeland A."/>
            <person name="Lucas S."/>
            <person name="Lapidus A."/>
            <person name="Barry K."/>
            <person name="Detter J.C."/>
            <person name="Glavina del Rio T."/>
            <person name="Hammon N."/>
            <person name="Israni S."/>
            <person name="Dalin E."/>
            <person name="Tice H."/>
            <person name="Pitluck S."/>
            <person name="Sims D."/>
            <person name="Brettin T."/>
            <person name="Bruce D."/>
            <person name="Han C."/>
            <person name="Schmutz J."/>
            <person name="Larimer F."/>
            <person name="Land M."/>
            <person name="Hauser L."/>
            <person name="Kyrpides N."/>
            <person name="Kim E."/>
            <person name="Magnuson T."/>
            <person name="Richardson P."/>
        </authorList>
    </citation>
    <scope>NUCLEOTIDE SEQUENCE [LARGE SCALE GENOMIC DNA]</scope>
    <source>
        <strain evidence="1 2">JF-5</strain>
    </source>
</reference>
<gene>
    <name evidence="1" type="ordered locus">Acry_1289</name>
</gene>
<sequence>MYYRNLIFSCCTLTIMSFGQRCRDYQIDKALHAMGSEAFQIEVVSAAVPAHWRDVPNGFFGLGPSRSRKHQRCGSATEPL</sequence>
<dbReference type="Proteomes" id="UP000000245">
    <property type="component" value="Chromosome"/>
</dbReference>
<evidence type="ECO:0000313" key="2">
    <source>
        <dbReference type="Proteomes" id="UP000000245"/>
    </source>
</evidence>
<dbReference type="HOGENOM" id="CLU_2581695_0_0_5"/>